<name>A0A0J8RD22_COCIT</name>
<sequence length="106" mass="11540">MNVDQFPKKVKGSPSKVRHNPFQQVKSADPGPVHHLRCSFLRLGARLALCRNIGYAPMGAQLACMQEQAYNSLDFSSSTEFLAVSAASQIGRLVNRSQNKAVGPDP</sequence>
<evidence type="ECO:0000313" key="2">
    <source>
        <dbReference type="EMBL" id="KMU82797.1"/>
    </source>
</evidence>
<evidence type="ECO:0000256" key="1">
    <source>
        <dbReference type="SAM" id="MobiDB-lite"/>
    </source>
</evidence>
<reference evidence="3" key="1">
    <citation type="journal article" date="2010" name="Genome Res.">
        <title>Population genomic sequencing of Coccidioides fungi reveals recent hybridization and transposon control.</title>
        <authorList>
            <person name="Neafsey D.E."/>
            <person name="Barker B.M."/>
            <person name="Sharpton T.J."/>
            <person name="Stajich J.E."/>
            <person name="Park D.J."/>
            <person name="Whiston E."/>
            <person name="Hung C.-Y."/>
            <person name="McMahan C."/>
            <person name="White J."/>
            <person name="Sykes S."/>
            <person name="Heiman D."/>
            <person name="Young S."/>
            <person name="Zeng Q."/>
            <person name="Abouelleil A."/>
            <person name="Aftuck L."/>
            <person name="Bessette D."/>
            <person name="Brown A."/>
            <person name="FitzGerald M."/>
            <person name="Lui A."/>
            <person name="Macdonald J.P."/>
            <person name="Priest M."/>
            <person name="Orbach M.J."/>
            <person name="Galgiani J.N."/>
            <person name="Kirkland T.N."/>
            <person name="Cole G.T."/>
            <person name="Birren B.W."/>
            <person name="Henn M.R."/>
            <person name="Taylor J.W."/>
            <person name="Rounsley S.D."/>
        </authorList>
    </citation>
    <scope>NUCLEOTIDE SEQUENCE [LARGE SCALE GENOMIC DNA]</scope>
    <source>
        <strain evidence="3">H538.4</strain>
    </source>
</reference>
<dbReference type="EMBL" id="DS016981">
    <property type="protein sequence ID" value="KMU82797.1"/>
    <property type="molecule type" value="Genomic_DNA"/>
</dbReference>
<dbReference type="Proteomes" id="UP000054563">
    <property type="component" value="Unassembled WGS sequence"/>
</dbReference>
<accession>A0A0J8RD22</accession>
<proteinExistence type="predicted"/>
<evidence type="ECO:0000313" key="3">
    <source>
        <dbReference type="Proteomes" id="UP000054563"/>
    </source>
</evidence>
<dbReference type="AlphaFoldDB" id="A0A0J8RD22"/>
<feature type="region of interest" description="Disordered" evidence="1">
    <location>
        <begin position="1"/>
        <end position="31"/>
    </location>
</feature>
<gene>
    <name evidence="2" type="ORF">CIHG_00580</name>
</gene>
<organism evidence="2 3">
    <name type="scientific">Coccidioides immitis H538.4</name>
    <dbReference type="NCBI Taxonomy" id="396776"/>
    <lineage>
        <taxon>Eukaryota</taxon>
        <taxon>Fungi</taxon>
        <taxon>Dikarya</taxon>
        <taxon>Ascomycota</taxon>
        <taxon>Pezizomycotina</taxon>
        <taxon>Eurotiomycetes</taxon>
        <taxon>Eurotiomycetidae</taxon>
        <taxon>Onygenales</taxon>
        <taxon>Onygenaceae</taxon>
        <taxon>Coccidioides</taxon>
    </lineage>
</organism>
<feature type="compositionally biased region" description="Basic residues" evidence="1">
    <location>
        <begin position="8"/>
        <end position="19"/>
    </location>
</feature>
<protein>
    <submittedName>
        <fullName evidence="2">Uncharacterized protein</fullName>
    </submittedName>
</protein>
<dbReference type="VEuPathDB" id="FungiDB:CIHG_00580"/>